<dbReference type="Proteomes" id="UP000504607">
    <property type="component" value="Chromosome 9"/>
</dbReference>
<dbReference type="AlphaFoldDB" id="A0A6I9RPD4"/>
<dbReference type="InterPro" id="IPR029052">
    <property type="entry name" value="Metallo-depent_PP-like"/>
</dbReference>
<feature type="compositionally biased region" description="Basic and acidic residues" evidence="1">
    <location>
        <begin position="34"/>
        <end position="47"/>
    </location>
</feature>
<dbReference type="FunCoup" id="A0A6I9RPD4">
    <property type="interactions" value="754"/>
</dbReference>
<name>A0A6I9RPD4_ELAGV</name>
<accession>A0A6I9RPD4</accession>
<dbReference type="PANTHER" id="PTHR47680:SF2">
    <property type="entry name" value="SHEWANELLA-LIKE PROTEIN PHOSPHATASE 2"/>
    <property type="match status" value="1"/>
</dbReference>
<feature type="region of interest" description="Disordered" evidence="1">
    <location>
        <begin position="205"/>
        <end position="227"/>
    </location>
</feature>
<dbReference type="KEGG" id="egu:105051490"/>
<dbReference type="PANTHER" id="PTHR47680">
    <property type="entry name" value="SHEWANELLA-LIKE PROTEIN PHOSPHATASE 2"/>
    <property type="match status" value="1"/>
</dbReference>
<dbReference type="GO" id="GO:0016787">
    <property type="term" value="F:hydrolase activity"/>
    <property type="evidence" value="ECO:0007669"/>
    <property type="project" value="InterPro"/>
</dbReference>
<dbReference type="RefSeq" id="XP_010930272.2">
    <property type="nucleotide sequence ID" value="XM_010931970.2"/>
</dbReference>
<feature type="region of interest" description="Disordered" evidence="1">
    <location>
        <begin position="21"/>
        <end position="55"/>
    </location>
</feature>
<feature type="compositionally biased region" description="Low complexity" evidence="1">
    <location>
        <begin position="207"/>
        <end position="222"/>
    </location>
</feature>
<dbReference type="OrthoDB" id="5976022at2759"/>
<evidence type="ECO:0000256" key="1">
    <source>
        <dbReference type="SAM" id="MobiDB-lite"/>
    </source>
</evidence>
<gene>
    <name evidence="4" type="primary">LOC105051490</name>
</gene>
<evidence type="ECO:0000259" key="2">
    <source>
        <dbReference type="Pfam" id="PF00149"/>
    </source>
</evidence>
<dbReference type="SUPFAM" id="SSF56300">
    <property type="entry name" value="Metallo-dependent phosphatases"/>
    <property type="match status" value="1"/>
</dbReference>
<dbReference type="InterPro" id="IPR004843">
    <property type="entry name" value="Calcineurin-like_PHP"/>
</dbReference>
<feature type="region of interest" description="Disordered" evidence="1">
    <location>
        <begin position="116"/>
        <end position="141"/>
    </location>
</feature>
<evidence type="ECO:0000313" key="3">
    <source>
        <dbReference type="Proteomes" id="UP000504607"/>
    </source>
</evidence>
<dbReference type="InParanoid" id="A0A6I9RPD4"/>
<evidence type="ECO:0000313" key="4">
    <source>
        <dbReference type="RefSeq" id="XP_010930272.2"/>
    </source>
</evidence>
<feature type="domain" description="Calcineurin-like phosphoesterase" evidence="2">
    <location>
        <begin position="307"/>
        <end position="561"/>
    </location>
</feature>
<proteinExistence type="predicted"/>
<feature type="compositionally biased region" description="Basic and acidic residues" evidence="1">
    <location>
        <begin position="121"/>
        <end position="135"/>
    </location>
</feature>
<dbReference type="Pfam" id="PF00149">
    <property type="entry name" value="Metallophos"/>
    <property type="match status" value="1"/>
</dbReference>
<reference evidence="4" key="1">
    <citation type="submission" date="2025-08" db="UniProtKB">
        <authorList>
            <consortium name="RefSeq"/>
        </authorList>
    </citation>
    <scope>IDENTIFICATION</scope>
</reference>
<dbReference type="Gene3D" id="3.60.21.10">
    <property type="match status" value="1"/>
</dbReference>
<organism evidence="3 4">
    <name type="scientific">Elaeis guineensis var. tenera</name>
    <name type="common">Oil palm</name>
    <dbReference type="NCBI Taxonomy" id="51953"/>
    <lineage>
        <taxon>Eukaryota</taxon>
        <taxon>Viridiplantae</taxon>
        <taxon>Streptophyta</taxon>
        <taxon>Embryophyta</taxon>
        <taxon>Tracheophyta</taxon>
        <taxon>Spermatophyta</taxon>
        <taxon>Magnoliopsida</taxon>
        <taxon>Liliopsida</taxon>
        <taxon>Arecaceae</taxon>
        <taxon>Arecoideae</taxon>
        <taxon>Cocoseae</taxon>
        <taxon>Elaeidinae</taxon>
        <taxon>Elaeis</taxon>
    </lineage>
</organism>
<protein>
    <submittedName>
        <fullName evidence="4">Shewanella-like protein phosphatase 2</fullName>
    </submittedName>
</protein>
<sequence>MHSTARVSAIDVRQYAAKKRAATGAGSSRTIKKSRIDSKSVSAREPDIPSMKAPDTDPVIELSALTIFLPVEVPSVGVETARDEDAAAVMPVIVVKTTSIPIPSMEIQAESAITTNQNQLKTERERHRATKEKLALTDAESASTKEKAKSVKNALNLAIENFRESKKYKDEILKGRFISYCVGYEDDKDAVRKLYSDLDLSSIMSPSSGEEVVEETTTSNEGDAPTAPNFTLTIEAVLEPAKEEANWITERGTMEMDSSNLTCRDLPPILSSFVDAFVDFSVSGLFFPNPNPNPSAPPATRLPAPGRLVAIGDLHGDLPKTLQALSLAGLIDPSTNRWTGSATVAVQVGDVLDRGGDELRLLYLLHHLKLQAAADGGALHTIHGNHEIMNVSGNFRYATAAGVDEFRRWALWYRAGLAMKRLCPGVEIPPDPFKGIPKSFPGVKKEFWEGIRARLAALRPDGPIANRFLAGNQTVLLVGDSVFVHGGLLQNHIQYGLEKINEEVRDWVMGLNGRISPVFVRSRDSVVWLRRFSEGWNCDCRQLEGVLELIPGAKRMVMGHTIQEEGINGVCEDRAIRIDVGLSKGCTDGLPEVLEINGGGELRILTSNPLYDRQHKRRRVIEEEKKGLALLVPDSRMEVEVKA</sequence>
<keyword evidence="3" id="KW-1185">Reference proteome</keyword>